<reference evidence="1" key="2">
    <citation type="journal article" date="2015" name="Data Brief">
        <title>Shoot transcriptome of the giant reed, Arundo donax.</title>
        <authorList>
            <person name="Barrero R.A."/>
            <person name="Guerrero F.D."/>
            <person name="Moolhuijzen P."/>
            <person name="Goolsby J.A."/>
            <person name="Tidwell J."/>
            <person name="Bellgard S.E."/>
            <person name="Bellgard M.I."/>
        </authorList>
    </citation>
    <scope>NUCLEOTIDE SEQUENCE</scope>
    <source>
        <tissue evidence="1">Shoot tissue taken approximately 20 cm above the soil surface</tissue>
    </source>
</reference>
<protein>
    <submittedName>
        <fullName evidence="1">Uncharacterized protein</fullName>
    </submittedName>
</protein>
<dbReference type="EMBL" id="GBRH01191205">
    <property type="protein sequence ID" value="JAE06691.1"/>
    <property type="molecule type" value="Transcribed_RNA"/>
</dbReference>
<dbReference type="AlphaFoldDB" id="A0A0A9F991"/>
<name>A0A0A9F991_ARUDO</name>
<organism evidence="1">
    <name type="scientific">Arundo donax</name>
    <name type="common">Giant reed</name>
    <name type="synonym">Donax arundinaceus</name>
    <dbReference type="NCBI Taxonomy" id="35708"/>
    <lineage>
        <taxon>Eukaryota</taxon>
        <taxon>Viridiplantae</taxon>
        <taxon>Streptophyta</taxon>
        <taxon>Embryophyta</taxon>
        <taxon>Tracheophyta</taxon>
        <taxon>Spermatophyta</taxon>
        <taxon>Magnoliopsida</taxon>
        <taxon>Liliopsida</taxon>
        <taxon>Poales</taxon>
        <taxon>Poaceae</taxon>
        <taxon>PACMAD clade</taxon>
        <taxon>Arundinoideae</taxon>
        <taxon>Arundineae</taxon>
        <taxon>Arundo</taxon>
    </lineage>
</organism>
<proteinExistence type="predicted"/>
<reference evidence="1" key="1">
    <citation type="submission" date="2014-09" db="EMBL/GenBank/DDBJ databases">
        <authorList>
            <person name="Magalhaes I.L.F."/>
            <person name="Oliveira U."/>
            <person name="Santos F.R."/>
            <person name="Vidigal T.H.D.A."/>
            <person name="Brescovit A.D."/>
            <person name="Santos A.J."/>
        </authorList>
    </citation>
    <scope>NUCLEOTIDE SEQUENCE</scope>
    <source>
        <tissue evidence="1">Shoot tissue taken approximately 20 cm above the soil surface</tissue>
    </source>
</reference>
<evidence type="ECO:0000313" key="1">
    <source>
        <dbReference type="EMBL" id="JAE06691.1"/>
    </source>
</evidence>
<sequence>MSTEMHNYNIWQIDNASVDSLLISSSIPKGNTNSLT</sequence>
<accession>A0A0A9F991</accession>